<dbReference type="InterPro" id="IPR051607">
    <property type="entry name" value="Metallo-dep_hydrolases"/>
</dbReference>
<evidence type="ECO:0000259" key="9">
    <source>
        <dbReference type="Pfam" id="PF01979"/>
    </source>
</evidence>
<evidence type="ECO:0000256" key="8">
    <source>
        <dbReference type="RuleBase" id="RU366009"/>
    </source>
</evidence>
<comment type="catalytic activity">
    <reaction evidence="8">
        <text>guanine + H2O + H(+) = xanthine + NH4(+)</text>
        <dbReference type="Rhea" id="RHEA:14665"/>
        <dbReference type="ChEBI" id="CHEBI:15377"/>
        <dbReference type="ChEBI" id="CHEBI:15378"/>
        <dbReference type="ChEBI" id="CHEBI:16235"/>
        <dbReference type="ChEBI" id="CHEBI:17712"/>
        <dbReference type="ChEBI" id="CHEBI:28938"/>
        <dbReference type="EC" id="3.5.4.3"/>
    </reaction>
</comment>
<dbReference type="GO" id="GO:0008270">
    <property type="term" value="F:zinc ion binding"/>
    <property type="evidence" value="ECO:0007669"/>
    <property type="project" value="UniProtKB-UniRule"/>
</dbReference>
<keyword evidence="5 8" id="KW-0378">Hydrolase</keyword>
<dbReference type="EC" id="3.5.4.3" evidence="3 7"/>
<comment type="caution">
    <text evidence="10">The sequence shown here is derived from an EMBL/GenBank/DDBJ whole genome shotgun (WGS) entry which is preliminary data.</text>
</comment>
<comment type="similarity">
    <text evidence="2 8">Belongs to the metallo-dependent hydrolases superfamily. ATZ/TRZ family.</text>
</comment>
<keyword evidence="6 8" id="KW-0862">Zinc</keyword>
<organism evidence="10 11">
    <name type="scientific">Latilactobacillus graminis DSM 20719</name>
    <dbReference type="NCBI Taxonomy" id="1423752"/>
    <lineage>
        <taxon>Bacteria</taxon>
        <taxon>Bacillati</taxon>
        <taxon>Bacillota</taxon>
        <taxon>Bacilli</taxon>
        <taxon>Lactobacillales</taxon>
        <taxon>Lactobacillaceae</taxon>
        <taxon>Latilactobacillus</taxon>
    </lineage>
</organism>
<evidence type="ECO:0000256" key="5">
    <source>
        <dbReference type="ARBA" id="ARBA00022801"/>
    </source>
</evidence>
<gene>
    <name evidence="10" type="ORF">FC90_GL000489</name>
</gene>
<dbReference type="Gene3D" id="2.30.40.10">
    <property type="entry name" value="Urease, subunit C, domain 1"/>
    <property type="match status" value="1"/>
</dbReference>
<comment type="pathway">
    <text evidence="1 8">Purine metabolism; guanine degradation; xanthine from guanine: step 1/1.</text>
</comment>
<keyword evidence="4 8" id="KW-0479">Metal-binding</keyword>
<evidence type="ECO:0000313" key="10">
    <source>
        <dbReference type="EMBL" id="KRM24352.1"/>
    </source>
</evidence>
<dbReference type="Gene3D" id="3.20.20.140">
    <property type="entry name" value="Metal-dependent hydrolases"/>
    <property type="match status" value="1"/>
</dbReference>
<reference evidence="10 11" key="1">
    <citation type="journal article" date="2015" name="Genome Announc.">
        <title>Expanding the biotechnology potential of lactobacilli through comparative genomics of 213 strains and associated genera.</title>
        <authorList>
            <person name="Sun Z."/>
            <person name="Harris H.M."/>
            <person name="McCann A."/>
            <person name="Guo C."/>
            <person name="Argimon S."/>
            <person name="Zhang W."/>
            <person name="Yang X."/>
            <person name="Jeffery I.B."/>
            <person name="Cooney J.C."/>
            <person name="Kagawa T.F."/>
            <person name="Liu W."/>
            <person name="Song Y."/>
            <person name="Salvetti E."/>
            <person name="Wrobel A."/>
            <person name="Rasinkangas P."/>
            <person name="Parkhill J."/>
            <person name="Rea M.C."/>
            <person name="O'Sullivan O."/>
            <person name="Ritari J."/>
            <person name="Douillard F.P."/>
            <person name="Paul Ross R."/>
            <person name="Yang R."/>
            <person name="Briner A.E."/>
            <person name="Felis G.E."/>
            <person name="de Vos W.M."/>
            <person name="Barrangou R."/>
            <person name="Klaenhammer T.R."/>
            <person name="Caufield P.W."/>
            <person name="Cui Y."/>
            <person name="Zhang H."/>
            <person name="O'Toole P.W."/>
        </authorList>
    </citation>
    <scope>NUCLEOTIDE SEQUENCE [LARGE SCALE GENOMIC DNA]</scope>
    <source>
        <strain evidence="10 11">DSM 20719</strain>
    </source>
</reference>
<evidence type="ECO:0000256" key="2">
    <source>
        <dbReference type="ARBA" id="ARBA00006745"/>
    </source>
</evidence>
<evidence type="ECO:0000256" key="6">
    <source>
        <dbReference type="ARBA" id="ARBA00022833"/>
    </source>
</evidence>
<evidence type="ECO:0000256" key="4">
    <source>
        <dbReference type="ARBA" id="ARBA00022723"/>
    </source>
</evidence>
<dbReference type="InterPro" id="IPR014311">
    <property type="entry name" value="Guanine_deaminase"/>
</dbReference>
<proteinExistence type="inferred from homology"/>
<dbReference type="PANTHER" id="PTHR11271">
    <property type="entry name" value="GUANINE DEAMINASE"/>
    <property type="match status" value="1"/>
</dbReference>
<evidence type="ECO:0000313" key="11">
    <source>
        <dbReference type="Proteomes" id="UP000050823"/>
    </source>
</evidence>
<dbReference type="AlphaFoldDB" id="A0AA89I9M7"/>
<sequence length="448" mass="49715">MSITLKASYFSAYTPETSSFHENSLIEVNDCGYITKIVHQATPEYNAHLTAAQQHDQLIILAPGHFLLPGFIDLHNHAPQWPQAGIALDRPLADWLNHYTFPLEARYKNLDFATLVYHDLITEMLANGTTTALYFGTIHNAANLRLAEICAQAGQRAFIGSVAMDNPQQTPDYYRDASAEIAVTKTQIFIQTIQDNYPSGLIQPVITPRFIPSCTTATLQRLGQLAKELQITVQTHCSESDWEHDYVRERFGHTDAEMLQSFGLLNQHAVLAHATQLTTEDQTIIKTEQSTIAHCPLSNAYFGNSVLPTRSLMDQGIQVGLGSDIAGGYTPSLYANLQQAVTVSQIRQDGIDDRLPAIERGVPNSRISVKRAFYLATVGGAAGLDIQAGAIEPGLLADFQVVKAPPHLMSLTPDEQLEQLLFRHTKQQIKAVYVQGKLVHEKEHNWYE</sequence>
<dbReference type="InterPro" id="IPR032466">
    <property type="entry name" value="Metal_Hydrolase"/>
</dbReference>
<protein>
    <recommendedName>
        <fullName evidence="3 7">Guanine deaminase</fullName>
        <shortName evidence="8">Guanase</shortName>
        <ecNumber evidence="3 7">3.5.4.3</ecNumber>
    </recommendedName>
    <alternativeName>
        <fullName evidence="8">Guanine aminohydrolase</fullName>
    </alternativeName>
</protein>
<dbReference type="GO" id="GO:0006147">
    <property type="term" value="P:guanine catabolic process"/>
    <property type="evidence" value="ECO:0007669"/>
    <property type="project" value="UniProtKB-UniRule"/>
</dbReference>
<dbReference type="InterPro" id="IPR006680">
    <property type="entry name" value="Amidohydro-rel"/>
</dbReference>
<dbReference type="InterPro" id="IPR011059">
    <property type="entry name" value="Metal-dep_hydrolase_composite"/>
</dbReference>
<name>A0AA89I9M7_9LACO</name>
<feature type="domain" description="Amidohydrolase-related" evidence="9">
    <location>
        <begin position="66"/>
        <end position="439"/>
    </location>
</feature>
<dbReference type="SUPFAM" id="SSF51556">
    <property type="entry name" value="Metallo-dependent hydrolases"/>
    <property type="match status" value="1"/>
</dbReference>
<dbReference type="GO" id="GO:0008892">
    <property type="term" value="F:guanine deaminase activity"/>
    <property type="evidence" value="ECO:0007669"/>
    <property type="project" value="UniProtKB-UniRule"/>
</dbReference>
<dbReference type="Pfam" id="PF01979">
    <property type="entry name" value="Amidohydro_1"/>
    <property type="match status" value="1"/>
</dbReference>
<comment type="cofactor">
    <cofactor evidence="8">
        <name>Zn(2+)</name>
        <dbReference type="ChEBI" id="CHEBI:29105"/>
    </cofactor>
    <text evidence="8">Binds 1 zinc ion per subunit.</text>
</comment>
<dbReference type="Proteomes" id="UP000050823">
    <property type="component" value="Unassembled WGS sequence"/>
</dbReference>
<evidence type="ECO:0000256" key="7">
    <source>
        <dbReference type="NCBIfam" id="TIGR02967"/>
    </source>
</evidence>
<dbReference type="NCBIfam" id="TIGR02967">
    <property type="entry name" value="guan_deamin"/>
    <property type="match status" value="1"/>
</dbReference>
<dbReference type="GO" id="GO:0005829">
    <property type="term" value="C:cytosol"/>
    <property type="evidence" value="ECO:0007669"/>
    <property type="project" value="TreeGrafter"/>
</dbReference>
<evidence type="ECO:0000256" key="3">
    <source>
        <dbReference type="ARBA" id="ARBA00012781"/>
    </source>
</evidence>
<comment type="function">
    <text evidence="8">Catalyzes the hydrolytic deamination of guanine, producing xanthine and ammonia.</text>
</comment>
<dbReference type="SUPFAM" id="SSF51338">
    <property type="entry name" value="Composite domain of metallo-dependent hydrolases"/>
    <property type="match status" value="1"/>
</dbReference>
<dbReference type="EMBL" id="AYZB01000002">
    <property type="protein sequence ID" value="KRM24352.1"/>
    <property type="molecule type" value="Genomic_DNA"/>
</dbReference>
<dbReference type="PANTHER" id="PTHR11271:SF6">
    <property type="entry name" value="GUANINE DEAMINASE"/>
    <property type="match status" value="1"/>
</dbReference>
<evidence type="ECO:0000256" key="1">
    <source>
        <dbReference type="ARBA" id="ARBA00004984"/>
    </source>
</evidence>
<accession>A0AA89I9M7</accession>